<dbReference type="PANTHER" id="PTHR13462:SF17">
    <property type="entry name" value="CALCIUM UNIPORTER PROTEIN 4, MITOCHONDRIAL"/>
    <property type="match status" value="1"/>
</dbReference>
<evidence type="ECO:0008006" key="3">
    <source>
        <dbReference type="Google" id="ProtNLM"/>
    </source>
</evidence>
<dbReference type="GO" id="GO:0005262">
    <property type="term" value="F:calcium channel activity"/>
    <property type="evidence" value="ECO:0007669"/>
    <property type="project" value="TreeGrafter"/>
</dbReference>
<dbReference type="GO" id="GO:0051560">
    <property type="term" value="P:mitochondrial calcium ion homeostasis"/>
    <property type="evidence" value="ECO:0007669"/>
    <property type="project" value="InterPro"/>
</dbReference>
<evidence type="ECO:0000313" key="2">
    <source>
        <dbReference type="Proteomes" id="UP001374584"/>
    </source>
</evidence>
<dbReference type="PANTHER" id="PTHR13462">
    <property type="entry name" value="CALCIUM UNIPORTER PROTEIN, MITOCHONDRIAL"/>
    <property type="match status" value="1"/>
</dbReference>
<comment type="caution">
    <text evidence="1">The sequence shown here is derived from an EMBL/GenBank/DDBJ whole genome shotgun (WGS) entry which is preliminary data.</text>
</comment>
<proteinExistence type="predicted"/>
<reference evidence="1 2" key="1">
    <citation type="submission" date="2024-01" db="EMBL/GenBank/DDBJ databases">
        <title>The genomes of 5 underutilized Papilionoideae crops provide insights into root nodulation and disease resistanc.</title>
        <authorList>
            <person name="Jiang F."/>
        </authorList>
    </citation>
    <scope>NUCLEOTIDE SEQUENCE [LARGE SCALE GENOMIC DNA]</scope>
    <source>
        <strain evidence="1">JINMINGXINNONG_FW02</strain>
        <tissue evidence="1">Leaves</tissue>
    </source>
</reference>
<dbReference type="InterPro" id="IPR039055">
    <property type="entry name" value="MCU_fam"/>
</dbReference>
<dbReference type="EMBL" id="JAYMYR010000002">
    <property type="protein sequence ID" value="KAK7376830.1"/>
    <property type="molecule type" value="Genomic_DNA"/>
</dbReference>
<accession>A0AAN9NPC1</accession>
<dbReference type="GO" id="GO:0015292">
    <property type="term" value="F:uniporter activity"/>
    <property type="evidence" value="ECO:0007669"/>
    <property type="project" value="TreeGrafter"/>
</dbReference>
<dbReference type="GO" id="GO:0036444">
    <property type="term" value="P:calcium import into the mitochondrion"/>
    <property type="evidence" value="ECO:0007669"/>
    <property type="project" value="TreeGrafter"/>
</dbReference>
<name>A0AAN9NPC1_PHACN</name>
<organism evidence="1 2">
    <name type="scientific">Phaseolus coccineus</name>
    <name type="common">Scarlet runner bean</name>
    <name type="synonym">Phaseolus multiflorus</name>
    <dbReference type="NCBI Taxonomy" id="3886"/>
    <lineage>
        <taxon>Eukaryota</taxon>
        <taxon>Viridiplantae</taxon>
        <taxon>Streptophyta</taxon>
        <taxon>Embryophyta</taxon>
        <taxon>Tracheophyta</taxon>
        <taxon>Spermatophyta</taxon>
        <taxon>Magnoliopsida</taxon>
        <taxon>eudicotyledons</taxon>
        <taxon>Gunneridae</taxon>
        <taxon>Pentapetalae</taxon>
        <taxon>rosids</taxon>
        <taxon>fabids</taxon>
        <taxon>Fabales</taxon>
        <taxon>Fabaceae</taxon>
        <taxon>Papilionoideae</taxon>
        <taxon>50 kb inversion clade</taxon>
        <taxon>NPAAA clade</taxon>
        <taxon>indigoferoid/millettioid clade</taxon>
        <taxon>Phaseoleae</taxon>
        <taxon>Phaseolus</taxon>
    </lineage>
</organism>
<sequence length="206" mass="23066">MAFQKLLSKCFPYSFKTNMLFELAIVSKAVRSPVVPHESSDHRGFFRRFFLLRQTVYHSAPAKLPEFPTLPIRQDLPEAPKDINNSANFAHVTVPITSNAVCGGGMCFKDMKIMRIIKMEKVKMKLRNVNAYSIQYSEFLQICVETCENPDEGAEIAKLLDDSANVIVLGNSILLRPKQVLTSVSVSGRHSSVSVSGRHSLLMFSL</sequence>
<dbReference type="AlphaFoldDB" id="A0AAN9NPC1"/>
<dbReference type="GO" id="GO:1990246">
    <property type="term" value="C:uniplex complex"/>
    <property type="evidence" value="ECO:0007669"/>
    <property type="project" value="TreeGrafter"/>
</dbReference>
<gene>
    <name evidence="1" type="ORF">VNO80_02247</name>
</gene>
<keyword evidence="2" id="KW-1185">Reference proteome</keyword>
<evidence type="ECO:0000313" key="1">
    <source>
        <dbReference type="EMBL" id="KAK7376830.1"/>
    </source>
</evidence>
<protein>
    <recommendedName>
        <fullName evidence="3">Calcium uniporter protein</fullName>
    </recommendedName>
</protein>
<dbReference type="Proteomes" id="UP001374584">
    <property type="component" value="Unassembled WGS sequence"/>
</dbReference>